<proteinExistence type="predicted"/>
<dbReference type="Proteomes" id="UP000054995">
    <property type="component" value="Unassembled WGS sequence"/>
</dbReference>
<name>A0A0V1G4N4_TRIPS</name>
<evidence type="ECO:0000313" key="1">
    <source>
        <dbReference type="EMBL" id="KRY93236.1"/>
    </source>
</evidence>
<accession>A0A0V1G4N4</accession>
<keyword evidence="2" id="KW-1185">Reference proteome</keyword>
<dbReference type="EMBL" id="JYDT01000003">
    <property type="protein sequence ID" value="KRY93236.1"/>
    <property type="molecule type" value="Genomic_DNA"/>
</dbReference>
<comment type="caution">
    <text evidence="1">The sequence shown here is derived from an EMBL/GenBank/DDBJ whole genome shotgun (WGS) entry which is preliminary data.</text>
</comment>
<organism evidence="1 2">
    <name type="scientific">Trichinella pseudospiralis</name>
    <name type="common">Parasitic roundworm</name>
    <dbReference type="NCBI Taxonomy" id="6337"/>
    <lineage>
        <taxon>Eukaryota</taxon>
        <taxon>Metazoa</taxon>
        <taxon>Ecdysozoa</taxon>
        <taxon>Nematoda</taxon>
        <taxon>Enoplea</taxon>
        <taxon>Dorylaimia</taxon>
        <taxon>Trichinellida</taxon>
        <taxon>Trichinellidae</taxon>
        <taxon>Trichinella</taxon>
    </lineage>
</organism>
<evidence type="ECO:0000313" key="2">
    <source>
        <dbReference type="Proteomes" id="UP000054995"/>
    </source>
</evidence>
<sequence length="149" mass="17115">MGSHLSVNIMQQKKIVWQKEKSERRLLKMDRKSAVVVLIIDQIRYLFEFPGVRSSSLLLAQCCGRTGVSLFDMRALLRCRFLIFYSSVCRFHRFHVTLAYEAISSTLTKTGIYCCESSIICHVGKLALLLVCLISRRLVQSSKFGEFEI</sequence>
<protein>
    <submittedName>
        <fullName evidence="1">Uncharacterized protein</fullName>
    </submittedName>
</protein>
<gene>
    <name evidence="1" type="ORF">T4D_1211</name>
</gene>
<reference evidence="1 2" key="1">
    <citation type="submission" date="2015-01" db="EMBL/GenBank/DDBJ databases">
        <title>Evolution of Trichinella species and genotypes.</title>
        <authorList>
            <person name="Korhonen P.K."/>
            <person name="Edoardo P."/>
            <person name="Giuseppe L.R."/>
            <person name="Gasser R.B."/>
        </authorList>
    </citation>
    <scope>NUCLEOTIDE SEQUENCE [LARGE SCALE GENOMIC DNA]</scope>
    <source>
        <strain evidence="1">ISS470</strain>
    </source>
</reference>